<dbReference type="InterPro" id="IPR052016">
    <property type="entry name" value="Bact_Sigma-Reg"/>
</dbReference>
<dbReference type="Proteomes" id="UP000619788">
    <property type="component" value="Unassembled WGS sequence"/>
</dbReference>
<dbReference type="PANTHER" id="PTHR43156:SF2">
    <property type="entry name" value="STAGE II SPORULATION PROTEIN E"/>
    <property type="match status" value="1"/>
</dbReference>
<dbReference type="SMART" id="SM00331">
    <property type="entry name" value="PP2C_SIG"/>
    <property type="match status" value="1"/>
</dbReference>
<accession>A0A8J3SHU9</accession>
<dbReference type="PANTHER" id="PTHR43156">
    <property type="entry name" value="STAGE II SPORULATION PROTEIN E-RELATED"/>
    <property type="match status" value="1"/>
</dbReference>
<organism evidence="4 5">
    <name type="scientific">Planobispora siamensis</name>
    <dbReference type="NCBI Taxonomy" id="936338"/>
    <lineage>
        <taxon>Bacteria</taxon>
        <taxon>Bacillati</taxon>
        <taxon>Actinomycetota</taxon>
        <taxon>Actinomycetes</taxon>
        <taxon>Streptosporangiales</taxon>
        <taxon>Streptosporangiaceae</taxon>
        <taxon>Planobispora</taxon>
    </lineage>
</organism>
<dbReference type="Gene3D" id="3.60.40.10">
    <property type="entry name" value="PPM-type phosphatase domain"/>
    <property type="match status" value="1"/>
</dbReference>
<gene>
    <name evidence="4" type="ORF">Psi01_42140</name>
</gene>
<evidence type="ECO:0000259" key="3">
    <source>
        <dbReference type="SMART" id="SM00331"/>
    </source>
</evidence>
<feature type="region of interest" description="Disordered" evidence="2">
    <location>
        <begin position="1"/>
        <end position="25"/>
    </location>
</feature>
<dbReference type="EMBL" id="BOOJ01000033">
    <property type="protein sequence ID" value="GIH93584.1"/>
    <property type="molecule type" value="Genomic_DNA"/>
</dbReference>
<dbReference type="SUPFAM" id="SSF81606">
    <property type="entry name" value="PP2C-like"/>
    <property type="match status" value="1"/>
</dbReference>
<name>A0A8J3SHU9_9ACTN</name>
<dbReference type="Gene3D" id="3.30.450.40">
    <property type="match status" value="1"/>
</dbReference>
<dbReference type="AlphaFoldDB" id="A0A8J3SHU9"/>
<proteinExistence type="predicted"/>
<dbReference type="SUPFAM" id="SSF55781">
    <property type="entry name" value="GAF domain-like"/>
    <property type="match status" value="1"/>
</dbReference>
<keyword evidence="1" id="KW-0378">Hydrolase</keyword>
<protein>
    <recommendedName>
        <fullName evidence="3">PPM-type phosphatase domain-containing protein</fullName>
    </recommendedName>
</protein>
<comment type="caution">
    <text evidence="4">The sequence shown here is derived from an EMBL/GenBank/DDBJ whole genome shotgun (WGS) entry which is preliminary data.</text>
</comment>
<dbReference type="GO" id="GO:0016791">
    <property type="term" value="F:phosphatase activity"/>
    <property type="evidence" value="ECO:0007669"/>
    <property type="project" value="TreeGrafter"/>
</dbReference>
<evidence type="ECO:0000256" key="2">
    <source>
        <dbReference type="SAM" id="MobiDB-lite"/>
    </source>
</evidence>
<dbReference type="InterPro" id="IPR036457">
    <property type="entry name" value="PPM-type-like_dom_sf"/>
</dbReference>
<evidence type="ECO:0000313" key="4">
    <source>
        <dbReference type="EMBL" id="GIH93584.1"/>
    </source>
</evidence>
<feature type="domain" description="PPM-type phosphatase" evidence="3">
    <location>
        <begin position="207"/>
        <end position="424"/>
    </location>
</feature>
<evidence type="ECO:0000256" key="1">
    <source>
        <dbReference type="ARBA" id="ARBA00022801"/>
    </source>
</evidence>
<dbReference type="InterPro" id="IPR029016">
    <property type="entry name" value="GAF-like_dom_sf"/>
</dbReference>
<dbReference type="Pfam" id="PF07228">
    <property type="entry name" value="SpoIIE"/>
    <property type="match status" value="1"/>
</dbReference>
<dbReference type="InterPro" id="IPR001932">
    <property type="entry name" value="PPM-type_phosphatase-like_dom"/>
</dbReference>
<keyword evidence="5" id="KW-1185">Reference proteome</keyword>
<evidence type="ECO:0000313" key="5">
    <source>
        <dbReference type="Proteomes" id="UP000619788"/>
    </source>
</evidence>
<sequence>MGGREPMSGDGEQTSGYSGQLPGDGEQMLGELIAAHHLTSVEELPGMIVKHAGPAGFSEVMLYLADLQNQFLVPLPGQHDPDGKELERLRIDATVAGRAFRTLEIVQVRRTDDTEPAPSHPITDEESRQLWAPLLDGTERIGVLGITAATGGETVRWQAAQLASLVALILSSKRATSDTYARLVRTQPMELSAEVLWTLLPISTFATERVVISAALEPAYSVGGDAFDYALADDTLHLSIFDAMGHDTAAGLTATIAMGACRNNRRQDTGLRAVGEAIDAAIVEQFGGARFATGILADLDTRTGALTWINRGHHPPLVLRGGRWVATLEAEPDPPMGLGMETFTEPSRYQLEPGDRLLFYTDGVIEAQSPDGQEFGLERFADFVIRREADGVSPPETLRRLIQSLLEHQQGRLQDDATVLLVEWRTEQQEQLLL</sequence>
<reference evidence="4 5" key="1">
    <citation type="submission" date="2021-01" db="EMBL/GenBank/DDBJ databases">
        <title>Whole genome shotgun sequence of Planobispora siamensis NBRC 107568.</title>
        <authorList>
            <person name="Komaki H."/>
            <person name="Tamura T."/>
        </authorList>
    </citation>
    <scope>NUCLEOTIDE SEQUENCE [LARGE SCALE GENOMIC DNA]</scope>
    <source>
        <strain evidence="4 5">NBRC 107568</strain>
    </source>
</reference>